<dbReference type="EMBL" id="BEZZ01055874">
    <property type="protein sequence ID" value="GCC41351.1"/>
    <property type="molecule type" value="Genomic_DNA"/>
</dbReference>
<feature type="compositionally biased region" description="Polar residues" evidence="1">
    <location>
        <begin position="14"/>
        <end position="24"/>
    </location>
</feature>
<proteinExistence type="predicted"/>
<accession>A0A401TFE5</accession>
<evidence type="ECO:0000313" key="3">
    <source>
        <dbReference type="Proteomes" id="UP000287033"/>
    </source>
</evidence>
<sequence length="80" mass="8729">MSNCCVSYQDPRDSQSAPDTSGRFNLSLGSCDTRLGDQLYPLATPAELHCFASTRKNAKERQDASTNTEQGPEPELQPPP</sequence>
<protein>
    <submittedName>
        <fullName evidence="2">Uncharacterized protein</fullName>
    </submittedName>
</protein>
<organism evidence="2 3">
    <name type="scientific">Chiloscyllium punctatum</name>
    <name type="common">Brownbanded bambooshark</name>
    <name type="synonym">Hemiscyllium punctatum</name>
    <dbReference type="NCBI Taxonomy" id="137246"/>
    <lineage>
        <taxon>Eukaryota</taxon>
        <taxon>Metazoa</taxon>
        <taxon>Chordata</taxon>
        <taxon>Craniata</taxon>
        <taxon>Vertebrata</taxon>
        <taxon>Chondrichthyes</taxon>
        <taxon>Elasmobranchii</taxon>
        <taxon>Galeomorphii</taxon>
        <taxon>Galeoidea</taxon>
        <taxon>Orectolobiformes</taxon>
        <taxon>Hemiscylliidae</taxon>
        <taxon>Chiloscyllium</taxon>
    </lineage>
</organism>
<keyword evidence="3" id="KW-1185">Reference proteome</keyword>
<evidence type="ECO:0000256" key="1">
    <source>
        <dbReference type="SAM" id="MobiDB-lite"/>
    </source>
</evidence>
<feature type="region of interest" description="Disordered" evidence="1">
    <location>
        <begin position="53"/>
        <end position="80"/>
    </location>
</feature>
<gene>
    <name evidence="2" type="ORF">chiPu_0025294</name>
</gene>
<name>A0A401TFE5_CHIPU</name>
<evidence type="ECO:0000313" key="2">
    <source>
        <dbReference type="EMBL" id="GCC41351.1"/>
    </source>
</evidence>
<feature type="non-terminal residue" evidence="2">
    <location>
        <position position="80"/>
    </location>
</feature>
<dbReference type="Proteomes" id="UP000287033">
    <property type="component" value="Unassembled WGS sequence"/>
</dbReference>
<comment type="caution">
    <text evidence="2">The sequence shown here is derived from an EMBL/GenBank/DDBJ whole genome shotgun (WGS) entry which is preliminary data.</text>
</comment>
<dbReference type="AlphaFoldDB" id="A0A401TFE5"/>
<reference evidence="2 3" key="1">
    <citation type="journal article" date="2018" name="Nat. Ecol. Evol.">
        <title>Shark genomes provide insights into elasmobranch evolution and the origin of vertebrates.</title>
        <authorList>
            <person name="Hara Y"/>
            <person name="Yamaguchi K"/>
            <person name="Onimaru K"/>
            <person name="Kadota M"/>
            <person name="Koyanagi M"/>
            <person name="Keeley SD"/>
            <person name="Tatsumi K"/>
            <person name="Tanaka K"/>
            <person name="Motone F"/>
            <person name="Kageyama Y"/>
            <person name="Nozu R"/>
            <person name="Adachi N"/>
            <person name="Nishimura O"/>
            <person name="Nakagawa R"/>
            <person name="Tanegashima C"/>
            <person name="Kiyatake I"/>
            <person name="Matsumoto R"/>
            <person name="Murakumo K"/>
            <person name="Nishida K"/>
            <person name="Terakita A"/>
            <person name="Kuratani S"/>
            <person name="Sato K"/>
            <person name="Hyodo S Kuraku.S."/>
        </authorList>
    </citation>
    <scope>NUCLEOTIDE SEQUENCE [LARGE SCALE GENOMIC DNA]</scope>
</reference>
<feature type="region of interest" description="Disordered" evidence="1">
    <location>
        <begin position="1"/>
        <end position="24"/>
    </location>
</feature>